<dbReference type="OrthoDB" id="9808669at2"/>
<evidence type="ECO:0000256" key="4">
    <source>
        <dbReference type="RuleBase" id="RU003694"/>
    </source>
</evidence>
<dbReference type="NCBIfam" id="NF006618">
    <property type="entry name" value="PRK09185.1"/>
    <property type="match status" value="1"/>
</dbReference>
<dbReference type="STRING" id="1908258.BKK48_04140"/>
<evidence type="ECO:0000256" key="1">
    <source>
        <dbReference type="ARBA" id="ARBA00005194"/>
    </source>
</evidence>
<dbReference type="EMBL" id="MLHH01000009">
    <property type="protein sequence ID" value="OOF36762.1"/>
    <property type="molecule type" value="Genomic_DNA"/>
</dbReference>
<dbReference type="SUPFAM" id="SSF53901">
    <property type="entry name" value="Thiolase-like"/>
    <property type="match status" value="2"/>
</dbReference>
<dbReference type="PROSITE" id="PS52004">
    <property type="entry name" value="KS3_2"/>
    <property type="match status" value="1"/>
</dbReference>
<dbReference type="PANTHER" id="PTHR11712:SF320">
    <property type="entry name" value="BETA-KETOACYL SYNTHASE"/>
    <property type="match status" value="1"/>
</dbReference>
<dbReference type="PROSITE" id="PS00606">
    <property type="entry name" value="KS3_1"/>
    <property type="match status" value="1"/>
</dbReference>
<dbReference type="Gene3D" id="3.40.47.10">
    <property type="match status" value="1"/>
</dbReference>
<dbReference type="UniPathway" id="UPA00094"/>
<dbReference type="AlphaFoldDB" id="A0A1V3I9H8"/>
<keyword evidence="7" id="KW-1185">Reference proteome</keyword>
<dbReference type="InterPro" id="IPR016039">
    <property type="entry name" value="Thiolase-like"/>
</dbReference>
<gene>
    <name evidence="6" type="ORF">BKK48_04140</name>
</gene>
<reference evidence="6 7" key="1">
    <citation type="submission" date="2016-10" db="EMBL/GenBank/DDBJ databases">
        <title>Rodentibacter gen. nov. and new species.</title>
        <authorList>
            <person name="Christensen H."/>
        </authorList>
    </citation>
    <scope>NUCLEOTIDE SEQUENCE [LARGE SCALE GENOMIC DNA]</scope>
    <source>
        <strain evidence="6 7">Ac69</strain>
    </source>
</reference>
<keyword evidence="3 4" id="KW-0808">Transferase</keyword>
<protein>
    <submittedName>
        <fullName evidence="6">Beta-ketoacyl-[acyl-carrier-protein] synthase II</fullName>
    </submittedName>
</protein>
<evidence type="ECO:0000256" key="3">
    <source>
        <dbReference type="ARBA" id="ARBA00022679"/>
    </source>
</evidence>
<comment type="pathway">
    <text evidence="1">Lipid metabolism; fatty acid biosynthesis.</text>
</comment>
<comment type="similarity">
    <text evidence="2 4">Belongs to the thiolase-like superfamily. Beta-ketoacyl-ACP synthases family.</text>
</comment>
<dbReference type="GO" id="GO:0006633">
    <property type="term" value="P:fatty acid biosynthetic process"/>
    <property type="evidence" value="ECO:0007669"/>
    <property type="project" value="UniProtKB-UniPathway"/>
</dbReference>
<dbReference type="GO" id="GO:0005829">
    <property type="term" value="C:cytosol"/>
    <property type="evidence" value="ECO:0007669"/>
    <property type="project" value="TreeGrafter"/>
</dbReference>
<evidence type="ECO:0000313" key="7">
    <source>
        <dbReference type="Proteomes" id="UP000189437"/>
    </source>
</evidence>
<name>A0A1V3I9H8_9PAST</name>
<evidence type="ECO:0000313" key="6">
    <source>
        <dbReference type="EMBL" id="OOF36762.1"/>
    </source>
</evidence>
<dbReference type="Pfam" id="PF02801">
    <property type="entry name" value="Ketoacyl-synt_C"/>
    <property type="match status" value="1"/>
</dbReference>
<organism evidence="6 7">
    <name type="scientific">Rodentibacter heidelbergensis</name>
    <dbReference type="NCBI Taxonomy" id="1908258"/>
    <lineage>
        <taxon>Bacteria</taxon>
        <taxon>Pseudomonadati</taxon>
        <taxon>Pseudomonadota</taxon>
        <taxon>Gammaproteobacteria</taxon>
        <taxon>Pasteurellales</taxon>
        <taxon>Pasteurellaceae</taxon>
        <taxon>Rodentibacter</taxon>
    </lineage>
</organism>
<dbReference type="SMART" id="SM00825">
    <property type="entry name" value="PKS_KS"/>
    <property type="match status" value="1"/>
</dbReference>
<dbReference type="InterPro" id="IPR018201">
    <property type="entry name" value="Ketoacyl_synth_AS"/>
</dbReference>
<dbReference type="InterPro" id="IPR000794">
    <property type="entry name" value="Beta-ketoacyl_synthase"/>
</dbReference>
<comment type="caution">
    <text evidence="6">The sequence shown here is derived from an EMBL/GenBank/DDBJ whole genome shotgun (WGS) entry which is preliminary data.</text>
</comment>
<sequence length="408" mass="43715">MTALYLSRPAILSSLGEGICHHIKSLLEEVDSPLSLSDHLFQSENLEGPAYMLGAIKSDLCPFSVDLPEVHRSRNNQVLWHCLQQIESLIESAINQFGETRIAVVIGSSTTGVDENIPVFKYESEHPNDWSGATFKQQQQYFSAPADFIAHQYGLSGLVYGISTACTSGAKALITAARLLKAQLCDAVICGGVDTLSLLTVKGFDSLSVLSNQRTNPFSAYREGINIGEGAAVFMMSREPLDDSTIQLLGYGASSDAYHMSSPHPEGEGAVAAFNGALASAKVAPHEIGWINLHGTGTLHNDQMESLAVSSVFGHQTPCTSTKPYTGHTLGAAGAIEAAILWGMINRSLNPNGRLPAQLWDEQRDPNLPPIALTDSYSYWPNSKRVGASSSFAFGGNNTVLILGESDD</sequence>
<dbReference type="InterPro" id="IPR014030">
    <property type="entry name" value="Ketoacyl_synth_N"/>
</dbReference>
<dbReference type="Proteomes" id="UP000189437">
    <property type="component" value="Unassembled WGS sequence"/>
</dbReference>
<dbReference type="Pfam" id="PF00109">
    <property type="entry name" value="ketoacyl-synt"/>
    <property type="match status" value="1"/>
</dbReference>
<dbReference type="GO" id="GO:0004315">
    <property type="term" value="F:3-oxoacyl-[acyl-carrier-protein] synthase activity"/>
    <property type="evidence" value="ECO:0007669"/>
    <property type="project" value="InterPro"/>
</dbReference>
<feature type="domain" description="Ketosynthase family 3 (KS3)" evidence="5">
    <location>
        <begin position="1"/>
        <end position="405"/>
    </location>
</feature>
<dbReference type="RefSeq" id="WP_077426910.1">
    <property type="nucleotide sequence ID" value="NZ_MLHH01000009.1"/>
</dbReference>
<dbReference type="PANTHER" id="PTHR11712">
    <property type="entry name" value="POLYKETIDE SYNTHASE-RELATED"/>
    <property type="match status" value="1"/>
</dbReference>
<dbReference type="InterPro" id="IPR014031">
    <property type="entry name" value="Ketoacyl_synth_C"/>
</dbReference>
<proteinExistence type="inferred from homology"/>
<evidence type="ECO:0000259" key="5">
    <source>
        <dbReference type="PROSITE" id="PS52004"/>
    </source>
</evidence>
<evidence type="ECO:0000256" key="2">
    <source>
        <dbReference type="ARBA" id="ARBA00008467"/>
    </source>
</evidence>
<accession>A0A1V3I9H8</accession>
<dbReference type="InterPro" id="IPR020841">
    <property type="entry name" value="PKS_Beta-ketoAc_synthase_dom"/>
</dbReference>